<accession>A0A6I8MGM4</accession>
<protein>
    <submittedName>
        <fullName evidence="1">Uncharacterized protein</fullName>
    </submittedName>
</protein>
<evidence type="ECO:0000313" key="1">
    <source>
        <dbReference type="EMBL" id="VZH85614.1"/>
    </source>
</evidence>
<gene>
    <name evidence="1" type="ORF">FRC0190_01564</name>
</gene>
<proteinExistence type="predicted"/>
<dbReference type="RefSeq" id="WP_155873341.1">
    <property type="nucleotide sequence ID" value="NZ_LR738855.1"/>
</dbReference>
<sequence length="1186" mass="127091">MTEPVHPIADLTDSLLGWASQTELELAQRLAGGGLVIAAGLSDDELERIERLYGIFLTRQLLAGADFAALIGVSPALTLTTLVARARRVVEIDDFVSEFLGGLGLATDESSVIDIDEATAAIMAAIPQSLARFELLGAQEATDALSAIVSLCTQAGIVNNEVPALLEYLDAVNAEGAVSSEDLVAAIAQQENLPLLATALQIAPAAITELIDGVAAVRQFAVDHHDSWFDRSREHLTPQLPRPIEFSVVSELRERPVGTVDREASVGVASREMRPRILFDADRSKVYLRLPEQRLPIADDGTRGEITWRVSIEGTTKIYHTGSPWGDTSGFAESLDVHIERPVRELTVQDETNEITWTVPVLAHDDPALVFSSRGTNVTDKVALHHQSLIVVTPQDVTLTDVVSGDDIVADSETAVEGWDKWVARYLDVSHVTSLSAVEPGKNANMETLRSIDPRQRVRFLAPSEPVDFLKTTGGLPVHSESLIAEFPPTPSGRTETWFLSISSFAGAGVAGDEITAPEPLEIPAEGGAFAVFDPELYDAPWVGEYLVRLRGPRNESFRHEFAIVEGVQANVNIVGACRSFRIPSGGGLSETVLTLRSGAKEFAVEPHEVVVGPQQPAADLVVSTEEGDQLPLRFTPPRLNFELPMVSEPPMWRASRVTLRPRDVDMKASLRIRGTGMLGDPKVTVRNNHGAPIKTAKLSSCDGGLTYVAPISAIASSTNSVPSGRIDFEWTDPMSDRRVSVALADIQSTEPETMELVDGIITVTGAGERGLGVWVWPATAPWETARAFSVIDGRVVLPEQLRDAGPLVAQLHIKDPFMTLVTPVASGVTAVTLDQPGHYVGTDPNLGALSAFLAGETEEVPDANEIMSVLWDMVTTGVAQGESARAVRTAFVSNPSAALTGLSESLVPAEKQPGRVVESGLVRAKFTASNDESGSSHHRAPWIAVLELLGSLDAMTDQSGKPIELETDAPAPAGKKLSEGVVAKRALLAEIKELAGENAVAIVKTARDTTLDTACIDQSTVAIAGMAKAQQEALLEMFFSRSKIVPGLIMDDGNRLLAVFETFNKRVELNELLASEGLIKSAVTLLRTLRSTDKNLYSLARIRFDKLDGVDTNAPENMWSLTPVVSLVLALAARMHAHGFISSNKTLDSATPGWAKLADIVPDLVTGDLIAADAIILAMKKPGIA</sequence>
<name>A0A6I8MGM4_9CORY</name>
<dbReference type="KEGG" id="crf:FRC0190_01564"/>
<reference evidence="1 2" key="1">
    <citation type="submission" date="2019-11" db="EMBL/GenBank/DDBJ databases">
        <authorList>
            <person name="Brisse S."/>
        </authorList>
    </citation>
    <scope>NUCLEOTIDE SEQUENCE [LARGE SCALE GENOMIC DNA]</scope>
    <source>
        <strain evidence="1">FRC0190</strain>
    </source>
</reference>
<dbReference type="EMBL" id="LR738855">
    <property type="protein sequence ID" value="VZH85614.1"/>
    <property type="molecule type" value="Genomic_DNA"/>
</dbReference>
<dbReference type="AlphaFoldDB" id="A0A6I8MGM4"/>
<organism evidence="1 2">
    <name type="scientific">Corynebacterium rouxii</name>
    <dbReference type="NCBI Taxonomy" id="2719119"/>
    <lineage>
        <taxon>Bacteria</taxon>
        <taxon>Bacillati</taxon>
        <taxon>Actinomycetota</taxon>
        <taxon>Actinomycetes</taxon>
        <taxon>Mycobacteriales</taxon>
        <taxon>Corynebacteriaceae</taxon>
        <taxon>Corynebacterium</taxon>
    </lineage>
</organism>
<evidence type="ECO:0000313" key="2">
    <source>
        <dbReference type="Proteomes" id="UP000423525"/>
    </source>
</evidence>
<dbReference type="Proteomes" id="UP000423525">
    <property type="component" value="Chromosome"/>
</dbReference>